<sequence length="316" mass="33478">MRARRLFGRALLAGAAGGGALAGLAAADRRRWRPPAPRGFVREVDGARLHYLDEGSGPALVLVHGFAGSTFSWRAAVPELAKEFRVIAVDLPGFGLSDRRRGIGYGHERHAARLLALLDLLGIERAAFAGHSMGGAVVQRLAARAPERAERLLLVGSVSAGEDLDIRRRRRASRAVFGLIGLAATSPTVMYALGRRGLRQMVADPAFVTDEVVRGYIDPLLIPGTVRAVGEMAREHEQEPLVDLAGVAAPALVVTGAQDVVVPPARAEALAASLPGAQDAVVIERAGHLLAEERPDAFLRAVLPFLRAGAGAQPRR</sequence>
<dbReference type="SUPFAM" id="SSF53474">
    <property type="entry name" value="alpha/beta-Hydrolases"/>
    <property type="match status" value="1"/>
</dbReference>
<reference evidence="3 4" key="1">
    <citation type="journal article" date="2023" name="ISME J.">
        <title>Thermophilic Dehalococcoidia with unusual traits shed light on an unexpected past.</title>
        <authorList>
            <person name="Palmer M."/>
            <person name="Covington J.K."/>
            <person name="Zhou E.M."/>
            <person name="Thomas S.C."/>
            <person name="Habib N."/>
            <person name="Seymour C.O."/>
            <person name="Lai D."/>
            <person name="Johnston J."/>
            <person name="Hashimi A."/>
            <person name="Jiao J.Y."/>
            <person name="Muok A.R."/>
            <person name="Liu L."/>
            <person name="Xian W.D."/>
            <person name="Zhi X.Y."/>
            <person name="Li M.M."/>
            <person name="Silva L.P."/>
            <person name="Bowen B.P."/>
            <person name="Louie K."/>
            <person name="Briegel A."/>
            <person name="Pett-Ridge J."/>
            <person name="Weber P.K."/>
            <person name="Tocheva E.I."/>
            <person name="Woyke T."/>
            <person name="Northen T.R."/>
            <person name="Mayali X."/>
            <person name="Li W.J."/>
            <person name="Hedlund B.P."/>
        </authorList>
    </citation>
    <scope>NUCLEOTIDE SEQUENCE [LARGE SCALE GENOMIC DNA]</scope>
    <source>
        <strain evidence="3 4">YIM 72310</strain>
    </source>
</reference>
<name>A0ABY7M4Y8_9CHLR</name>
<proteinExistence type="predicted"/>
<dbReference type="InterPro" id="IPR000073">
    <property type="entry name" value="AB_hydrolase_1"/>
</dbReference>
<organism evidence="3 4">
    <name type="scientific">Tepidiforma flava</name>
    <dbReference type="NCBI Taxonomy" id="3004094"/>
    <lineage>
        <taxon>Bacteria</taxon>
        <taxon>Bacillati</taxon>
        <taxon>Chloroflexota</taxon>
        <taxon>Tepidiformia</taxon>
        <taxon>Tepidiformales</taxon>
        <taxon>Tepidiformaceae</taxon>
        <taxon>Tepidiforma</taxon>
    </lineage>
</organism>
<keyword evidence="1" id="KW-0812">Transmembrane</keyword>
<dbReference type="PANTHER" id="PTHR43689:SF8">
    <property type="entry name" value="ALPHA_BETA-HYDROLASES SUPERFAMILY PROTEIN"/>
    <property type="match status" value="1"/>
</dbReference>
<dbReference type="GO" id="GO:0016787">
    <property type="term" value="F:hydrolase activity"/>
    <property type="evidence" value="ECO:0007669"/>
    <property type="project" value="UniProtKB-KW"/>
</dbReference>
<dbReference type="RefSeq" id="WP_270055566.1">
    <property type="nucleotide sequence ID" value="NZ_CP115149.1"/>
</dbReference>
<keyword evidence="1" id="KW-1133">Transmembrane helix</keyword>
<dbReference type="InterPro" id="IPR029058">
    <property type="entry name" value="AB_hydrolase_fold"/>
</dbReference>
<dbReference type="Gene3D" id="3.40.50.1820">
    <property type="entry name" value="alpha/beta hydrolase"/>
    <property type="match status" value="1"/>
</dbReference>
<protein>
    <submittedName>
        <fullName evidence="3">Alpha/beta fold hydrolase</fullName>
    </submittedName>
</protein>
<dbReference type="EMBL" id="CP115149">
    <property type="protein sequence ID" value="WBL35038.1"/>
    <property type="molecule type" value="Genomic_DNA"/>
</dbReference>
<dbReference type="PRINTS" id="PR00111">
    <property type="entry name" value="ABHYDROLASE"/>
</dbReference>
<feature type="transmembrane region" description="Helical" evidence="1">
    <location>
        <begin position="175"/>
        <end position="193"/>
    </location>
</feature>
<keyword evidence="4" id="KW-1185">Reference proteome</keyword>
<evidence type="ECO:0000256" key="1">
    <source>
        <dbReference type="SAM" id="Phobius"/>
    </source>
</evidence>
<keyword evidence="3" id="KW-0378">Hydrolase</keyword>
<evidence type="ECO:0000259" key="2">
    <source>
        <dbReference type="Pfam" id="PF00561"/>
    </source>
</evidence>
<evidence type="ECO:0000313" key="3">
    <source>
        <dbReference type="EMBL" id="WBL35038.1"/>
    </source>
</evidence>
<evidence type="ECO:0000313" key="4">
    <source>
        <dbReference type="Proteomes" id="UP001212803"/>
    </source>
</evidence>
<dbReference type="PANTHER" id="PTHR43689">
    <property type="entry name" value="HYDROLASE"/>
    <property type="match status" value="1"/>
</dbReference>
<accession>A0ABY7M4Y8</accession>
<dbReference type="InterPro" id="IPR000639">
    <property type="entry name" value="Epox_hydrolase-like"/>
</dbReference>
<feature type="domain" description="AB hydrolase-1" evidence="2">
    <location>
        <begin position="58"/>
        <end position="295"/>
    </location>
</feature>
<gene>
    <name evidence="3" type="ORF">O0235_09590</name>
</gene>
<dbReference type="Proteomes" id="UP001212803">
    <property type="component" value="Chromosome"/>
</dbReference>
<keyword evidence="1" id="KW-0472">Membrane</keyword>
<dbReference type="Pfam" id="PF00561">
    <property type="entry name" value="Abhydrolase_1"/>
    <property type="match status" value="1"/>
</dbReference>
<dbReference type="PRINTS" id="PR00412">
    <property type="entry name" value="EPOXHYDRLASE"/>
</dbReference>